<sequence>MWLNKFFYNFKDTQELITSYGIYIFIPKRLFALLSLIIHEINYDKDLSKINTFFKNFISHK</sequence>
<organism evidence="1 2">
    <name type="scientific">Borreliella garinii PBr</name>
    <dbReference type="NCBI Taxonomy" id="498743"/>
    <lineage>
        <taxon>Bacteria</taxon>
        <taxon>Pseudomonadati</taxon>
        <taxon>Spirochaetota</taxon>
        <taxon>Spirochaetia</taxon>
        <taxon>Spirochaetales</taxon>
        <taxon>Borreliaceae</taxon>
        <taxon>Borreliella</taxon>
    </lineage>
</organism>
<keyword evidence="2" id="KW-1185">Reference proteome</keyword>
<evidence type="ECO:0000313" key="2">
    <source>
        <dbReference type="Proteomes" id="UP000006103"/>
    </source>
</evidence>
<proteinExistence type="predicted"/>
<protein>
    <submittedName>
        <fullName evidence="1">Uncharacterized protein</fullName>
    </submittedName>
</protein>
<reference evidence="1 2" key="1">
    <citation type="journal article" date="2011" name="J. Bacteriol.">
        <title>Whole-genome sequences of two Borrelia afzelii and two Borrelia garinii Lyme disease agent isolates.</title>
        <authorList>
            <person name="Casjens S.R."/>
            <person name="Mongodin E.F."/>
            <person name="Qiu W.-G."/>
            <person name="Dunn J.J."/>
            <person name="Luft B.J."/>
            <person name="Fraser-Liggett C.M."/>
            <person name="Schutzer S.E."/>
        </authorList>
    </citation>
    <scope>NUCLEOTIDE SEQUENCE [LARGE SCALE GENOMIC DNA]</scope>
    <source>
        <strain evidence="1 2">PBr</strain>
    </source>
</reference>
<dbReference type="EMBL" id="CP001309">
    <property type="protein sequence ID" value="ACL34847.1"/>
    <property type="molecule type" value="Genomic_DNA"/>
</dbReference>
<dbReference type="AlphaFoldDB" id="B8F1R3"/>
<keyword evidence="1" id="KW-0614">Plasmid</keyword>
<name>B8F1R3_BORGR</name>
<evidence type="ECO:0000313" key="1">
    <source>
        <dbReference type="EMBL" id="ACL34847.1"/>
    </source>
</evidence>
<accession>B8F1R3</accession>
<geneLocation type="plasmid" evidence="1 2">
    <name>PBr_lp17</name>
</geneLocation>
<dbReference type="Proteomes" id="UP000006103">
    <property type="component" value="Plasmid PBr_lp17"/>
</dbReference>
<gene>
    <name evidence="1" type="ORF">BGAPBR_D0015</name>
</gene>